<proteinExistence type="predicted"/>
<reference evidence="2" key="2">
    <citation type="journal article" date="2023" name="Microbiol Resour">
        <title>Decontamination and Annotation of the Draft Genome Sequence of the Oomycete Lagenidium giganteum ARSEF 373.</title>
        <authorList>
            <person name="Morgan W.R."/>
            <person name="Tartar A."/>
        </authorList>
    </citation>
    <scope>NUCLEOTIDE SEQUENCE</scope>
    <source>
        <strain evidence="2">ARSEF 373</strain>
    </source>
</reference>
<dbReference type="AlphaFoldDB" id="A0AAV2Z2T6"/>
<keyword evidence="3" id="KW-1185">Reference proteome</keyword>
<dbReference type="EMBL" id="DAKRPA010000043">
    <property type="protein sequence ID" value="DBA01678.1"/>
    <property type="molecule type" value="Genomic_DNA"/>
</dbReference>
<gene>
    <name evidence="2" type="ORF">N0F65_010329</name>
</gene>
<organism evidence="2 3">
    <name type="scientific">Lagenidium giganteum</name>
    <dbReference type="NCBI Taxonomy" id="4803"/>
    <lineage>
        <taxon>Eukaryota</taxon>
        <taxon>Sar</taxon>
        <taxon>Stramenopiles</taxon>
        <taxon>Oomycota</taxon>
        <taxon>Peronosporomycetes</taxon>
        <taxon>Pythiales</taxon>
        <taxon>Pythiaceae</taxon>
    </lineage>
</organism>
<evidence type="ECO:0000256" key="1">
    <source>
        <dbReference type="SAM" id="MobiDB-lite"/>
    </source>
</evidence>
<dbReference type="Proteomes" id="UP001146120">
    <property type="component" value="Unassembled WGS sequence"/>
</dbReference>
<comment type="caution">
    <text evidence="2">The sequence shown here is derived from an EMBL/GenBank/DDBJ whole genome shotgun (WGS) entry which is preliminary data.</text>
</comment>
<sequence>MEAQQEQVEGDGCQLAQAKPSTESKGDEDLLCGAATVGTTSEKEEETKTIDATEDGCAASPAVKPVDAQAPAASGAGLRTPRKRRAAHTAPPPPRRSARVAGISSSPPSAVGRRQSSRLKQAEASGKRGAVSLTEGRPKKKTKVSETALVEMFVDERGEASHDEDDNANTQASAGEDGASDAPKTKKRKRLPAAPCARPAQTKQPDGAPELSTNGSSRDITILPRNVHVVVPKEFHQSWASFYKHLDD</sequence>
<evidence type="ECO:0000313" key="2">
    <source>
        <dbReference type="EMBL" id="DBA01678.1"/>
    </source>
</evidence>
<accession>A0AAV2Z2T6</accession>
<feature type="compositionally biased region" description="Basic and acidic residues" evidence="1">
    <location>
        <begin position="41"/>
        <end position="51"/>
    </location>
</feature>
<name>A0AAV2Z2T6_9STRA</name>
<protein>
    <submittedName>
        <fullName evidence="2">Uncharacterized protein</fullName>
    </submittedName>
</protein>
<reference evidence="2" key="1">
    <citation type="submission" date="2022-11" db="EMBL/GenBank/DDBJ databases">
        <authorList>
            <person name="Morgan W.R."/>
            <person name="Tartar A."/>
        </authorList>
    </citation>
    <scope>NUCLEOTIDE SEQUENCE</scope>
    <source>
        <strain evidence="2">ARSEF 373</strain>
    </source>
</reference>
<feature type="region of interest" description="Disordered" evidence="1">
    <location>
        <begin position="1"/>
        <end position="222"/>
    </location>
</feature>
<evidence type="ECO:0000313" key="3">
    <source>
        <dbReference type="Proteomes" id="UP001146120"/>
    </source>
</evidence>